<sequence length="173" mass="19561">MAGFKSLLAQLLIKSVGIFSGSQGPSEVLVMHSRDGEMSYIDHLQCRQENDASVEDGKGPRLGAAVPPLLALCQICTSPPHPPRRKGNLRPHLEYHVQRWGPQCKTRHGPEQVQRRDTEMVRGMEHLSYEERLKELGLFSLEKRRLRGDLIAAFQYINGAYKKDGERLFTQGL</sequence>
<reference evidence="1 2" key="1">
    <citation type="journal article" date="2023" name="J. Hered.">
        <title>Chromosome-level genome of the wood stork (Mycteria americana) provides insight into avian chromosome evolution.</title>
        <authorList>
            <person name="Flamio R. Jr."/>
            <person name="Ramstad K.M."/>
        </authorList>
    </citation>
    <scope>NUCLEOTIDE SEQUENCE [LARGE SCALE GENOMIC DNA]</scope>
    <source>
        <strain evidence="1">JAX WOST 10</strain>
    </source>
</reference>
<evidence type="ECO:0000313" key="2">
    <source>
        <dbReference type="Proteomes" id="UP001333110"/>
    </source>
</evidence>
<keyword evidence="2" id="KW-1185">Reference proteome</keyword>
<dbReference type="AlphaFoldDB" id="A0AAN7NSH5"/>
<comment type="caution">
    <text evidence="1">The sequence shown here is derived from an EMBL/GenBank/DDBJ whole genome shotgun (WGS) entry which is preliminary data.</text>
</comment>
<organism evidence="1 2">
    <name type="scientific">Mycteria americana</name>
    <name type="common">Wood stork</name>
    <dbReference type="NCBI Taxonomy" id="33587"/>
    <lineage>
        <taxon>Eukaryota</taxon>
        <taxon>Metazoa</taxon>
        <taxon>Chordata</taxon>
        <taxon>Craniata</taxon>
        <taxon>Vertebrata</taxon>
        <taxon>Euteleostomi</taxon>
        <taxon>Archelosauria</taxon>
        <taxon>Archosauria</taxon>
        <taxon>Dinosauria</taxon>
        <taxon>Saurischia</taxon>
        <taxon>Theropoda</taxon>
        <taxon>Coelurosauria</taxon>
        <taxon>Aves</taxon>
        <taxon>Neognathae</taxon>
        <taxon>Neoaves</taxon>
        <taxon>Aequornithes</taxon>
        <taxon>Ciconiiformes</taxon>
        <taxon>Ciconiidae</taxon>
        <taxon>Mycteria</taxon>
    </lineage>
</organism>
<accession>A0AAN7NSH5</accession>
<dbReference type="Proteomes" id="UP001333110">
    <property type="component" value="Unassembled WGS sequence"/>
</dbReference>
<name>A0AAN7NSH5_MYCAM</name>
<evidence type="ECO:0000313" key="1">
    <source>
        <dbReference type="EMBL" id="KAK4830171.1"/>
    </source>
</evidence>
<dbReference type="EMBL" id="JAUNZN010000001">
    <property type="protein sequence ID" value="KAK4830171.1"/>
    <property type="molecule type" value="Genomic_DNA"/>
</dbReference>
<protein>
    <submittedName>
        <fullName evidence="1">Uncharacterized protein</fullName>
    </submittedName>
</protein>
<gene>
    <name evidence="1" type="ORF">QYF61_008682</name>
</gene>
<proteinExistence type="predicted"/>